<keyword evidence="1" id="KW-0732">Signal</keyword>
<comment type="caution">
    <text evidence="2">The sequence shown here is derived from an EMBL/GenBank/DDBJ whole genome shotgun (WGS) entry which is preliminary data.</text>
</comment>
<dbReference type="RefSeq" id="WP_290260267.1">
    <property type="nucleotide sequence ID" value="NZ_JAUFQG010000004.1"/>
</dbReference>
<dbReference type="Proteomes" id="UP001595840">
    <property type="component" value="Unassembled WGS sequence"/>
</dbReference>
<proteinExistence type="predicted"/>
<protein>
    <submittedName>
        <fullName evidence="2">AraC family transcriptional regulator</fullName>
    </submittedName>
</protein>
<accession>A0ABV8V180</accession>
<organism evidence="2 3">
    <name type="scientific">Simiduia curdlanivorans</name>
    <dbReference type="NCBI Taxonomy" id="1492769"/>
    <lineage>
        <taxon>Bacteria</taxon>
        <taxon>Pseudomonadati</taxon>
        <taxon>Pseudomonadota</taxon>
        <taxon>Gammaproteobacteria</taxon>
        <taxon>Cellvibrionales</taxon>
        <taxon>Cellvibrionaceae</taxon>
        <taxon>Simiduia</taxon>
    </lineage>
</organism>
<feature type="chain" id="PRO_5045966861" evidence="1">
    <location>
        <begin position="28"/>
        <end position="174"/>
    </location>
</feature>
<evidence type="ECO:0000313" key="3">
    <source>
        <dbReference type="Proteomes" id="UP001595840"/>
    </source>
</evidence>
<reference evidence="3" key="1">
    <citation type="journal article" date="2019" name="Int. J. Syst. Evol. Microbiol.">
        <title>The Global Catalogue of Microorganisms (GCM) 10K type strain sequencing project: providing services to taxonomists for standard genome sequencing and annotation.</title>
        <authorList>
            <consortium name="The Broad Institute Genomics Platform"/>
            <consortium name="The Broad Institute Genome Sequencing Center for Infectious Disease"/>
            <person name="Wu L."/>
            <person name="Ma J."/>
        </authorList>
    </citation>
    <scope>NUCLEOTIDE SEQUENCE [LARGE SCALE GENOMIC DNA]</scope>
    <source>
        <strain evidence="3">CECT 8570</strain>
    </source>
</reference>
<gene>
    <name evidence="2" type="ORF">ACFOX3_02265</name>
</gene>
<name>A0ABV8V180_9GAMM</name>
<keyword evidence="3" id="KW-1185">Reference proteome</keyword>
<evidence type="ECO:0000313" key="2">
    <source>
        <dbReference type="EMBL" id="MFC4361105.1"/>
    </source>
</evidence>
<feature type="signal peptide" evidence="1">
    <location>
        <begin position="1"/>
        <end position="27"/>
    </location>
</feature>
<dbReference type="EMBL" id="JBHSCX010000003">
    <property type="protein sequence ID" value="MFC4361105.1"/>
    <property type="molecule type" value="Genomic_DNA"/>
</dbReference>
<sequence>MLKSNQWRRWGASAFCALALGIASAQAQEASDVEALKQRVLELNRDLLILEEELLFPANTQMSVFLSMDVGKFFTLDSVKLMVDDQLVASHLYTHQQLDALFRGGVQRLYLGNLKAGAHEISAIFVGQGPDGRDYKRGARLTIDKDEDPKVLEIRITDSTARMQPEFDIKEWDN</sequence>
<evidence type="ECO:0000256" key="1">
    <source>
        <dbReference type="SAM" id="SignalP"/>
    </source>
</evidence>